<dbReference type="Pfam" id="PF15916">
    <property type="entry name" value="DUF4743"/>
    <property type="match status" value="1"/>
</dbReference>
<accession>A0A8J2X4J0</accession>
<dbReference type="EMBL" id="HG316463">
    <property type="protein sequence ID" value="CDF91291.1"/>
    <property type="molecule type" value="Genomic_DNA"/>
</dbReference>
<dbReference type="PANTHER" id="PTHR13622">
    <property type="entry name" value="THIAMIN PYROPHOSPHOKINASE"/>
    <property type="match status" value="1"/>
</dbReference>
<proteinExistence type="predicted"/>
<dbReference type="Gene3D" id="3.90.79.10">
    <property type="entry name" value="Nucleoside Triphosphate Pyrophosphohydrolase"/>
    <property type="match status" value="1"/>
</dbReference>
<evidence type="ECO:0000259" key="1">
    <source>
        <dbReference type="PROSITE" id="PS51462"/>
    </source>
</evidence>
<dbReference type="AlphaFoldDB" id="A0A8J2X4J0"/>
<dbReference type="SUPFAM" id="SSF55811">
    <property type="entry name" value="Nudix"/>
    <property type="match status" value="1"/>
</dbReference>
<dbReference type="Proteomes" id="UP000019375">
    <property type="component" value="Unassembled WGS sequence"/>
</dbReference>
<dbReference type="OrthoDB" id="10261522at2759"/>
<dbReference type="InterPro" id="IPR000086">
    <property type="entry name" value="NUDIX_hydrolase_dom"/>
</dbReference>
<name>A0A8J2X4J0_ZYGB2</name>
<dbReference type="PROSITE" id="PS51462">
    <property type="entry name" value="NUDIX"/>
    <property type="match status" value="1"/>
</dbReference>
<dbReference type="PANTHER" id="PTHR13622:SF8">
    <property type="entry name" value="THIAMIN PYROPHOSPHOKINASE 1"/>
    <property type="match status" value="1"/>
</dbReference>
<reference evidence="3" key="1">
    <citation type="journal article" date="2013" name="Genome Announc.">
        <title>Genome sequence of the food spoilage yeast Zygosaccharomyces bailii CLIB 213(T).</title>
        <authorList>
            <person name="Galeote V."/>
            <person name="Bigey F."/>
            <person name="Devillers H."/>
            <person name="Neuveglise C."/>
            <person name="Dequin S."/>
        </authorList>
    </citation>
    <scope>NUCLEOTIDE SEQUENCE [LARGE SCALE GENOMIC DNA]</scope>
    <source>
        <strain evidence="3">CLIB 213 / ATCC 58445 / CBS 680 / CCRC 21525 / NBRC 1098 / NCYC 1416 / NRRL Y-2227</strain>
    </source>
</reference>
<dbReference type="GO" id="GO:0044715">
    <property type="term" value="F:8-oxo-dGDP phosphatase activity"/>
    <property type="evidence" value="ECO:0007669"/>
    <property type="project" value="TreeGrafter"/>
</dbReference>
<organism evidence="2 3">
    <name type="scientific">Zygosaccharomyces bailii (strain CLIB 213 / ATCC 58445 / CBS 680 / BCRC 21525 / NBRC 1098 / NCYC 1416 / NRRL Y-2227)</name>
    <dbReference type="NCBI Taxonomy" id="1333698"/>
    <lineage>
        <taxon>Eukaryota</taxon>
        <taxon>Fungi</taxon>
        <taxon>Dikarya</taxon>
        <taxon>Ascomycota</taxon>
        <taxon>Saccharomycotina</taxon>
        <taxon>Saccharomycetes</taxon>
        <taxon>Saccharomycetales</taxon>
        <taxon>Saccharomycetaceae</taxon>
        <taxon>Zygosaccharomyces</taxon>
    </lineage>
</organism>
<keyword evidence="3" id="KW-1185">Reference proteome</keyword>
<dbReference type="CDD" id="cd03676">
    <property type="entry name" value="NUDIX_Tnr3_like"/>
    <property type="match status" value="1"/>
</dbReference>
<dbReference type="FunFam" id="3.90.79.10:FF:000019">
    <property type="entry name" value="Thiamin pyrophosphokinase, putative"/>
    <property type="match status" value="1"/>
</dbReference>
<evidence type="ECO:0000313" key="2">
    <source>
        <dbReference type="EMBL" id="CDF91291.1"/>
    </source>
</evidence>
<protein>
    <submittedName>
        <fullName evidence="2">ZYBA0S10-04016g1_1</fullName>
    </submittedName>
</protein>
<gene>
    <name evidence="2" type="ORF">BN860_04016g</name>
</gene>
<dbReference type="InterPro" id="IPR015797">
    <property type="entry name" value="NUDIX_hydrolase-like_dom_sf"/>
</dbReference>
<sequence>MKVTKCQGREIIVRTSEDDERSFTFLEVMDRVDQLPDKYSCNSYFKERVYYLMTHEGEKIGFVLALAVKEMLRCCDKLTEDTFEIKESKKEIWFRDGTADVRNMKIAEIGRRLFERSSFRDIKGWRDERYAVWVKGLPYVLVERAMAGLLGITTYGVHVNGYVIDEASKEYKFWIPRRSAVKPTWPLMLDNIVAGGIGFPHGIHDTVIKESMEEATLSQEEIERSIRSAGVLSYMYFPQDIESVKFESESDFIVGEVEYIYDLKLSENIIPKPNDGEVDSFNLMNLQEIIDSIVRKEFKPNCALVMTDFLIRHGFITTENEPHYLQLVNRMHRKMPFPVRN</sequence>
<dbReference type="InterPro" id="IPR031804">
    <property type="entry name" value="DUF4743"/>
</dbReference>
<evidence type="ECO:0000313" key="3">
    <source>
        <dbReference type="Proteomes" id="UP000019375"/>
    </source>
</evidence>
<feature type="domain" description="Nudix hydrolase" evidence="1">
    <location>
        <begin position="154"/>
        <end position="308"/>
    </location>
</feature>